<dbReference type="GO" id="GO:0019693">
    <property type="term" value="P:ribose phosphate metabolic process"/>
    <property type="evidence" value="ECO:0007669"/>
    <property type="project" value="TreeGrafter"/>
</dbReference>
<dbReference type="InterPro" id="IPR015797">
    <property type="entry name" value="NUDIX_hydrolase-like_dom_sf"/>
</dbReference>
<dbReference type="AlphaFoldDB" id="A0A4R1QZU8"/>
<feature type="domain" description="Nudix hydrolase" evidence="4">
    <location>
        <begin position="48"/>
        <end position="176"/>
    </location>
</feature>
<dbReference type="STRING" id="1469948.GCA_000732725_01318"/>
<evidence type="ECO:0000256" key="1">
    <source>
        <dbReference type="ARBA" id="ARBA00001946"/>
    </source>
</evidence>
<dbReference type="PROSITE" id="PS00893">
    <property type="entry name" value="NUDIX_BOX"/>
    <property type="match status" value="1"/>
</dbReference>
<dbReference type="InterPro" id="IPR020476">
    <property type="entry name" value="Nudix_hydrolase"/>
</dbReference>
<name>A0A4R1QZU8_9FIRM</name>
<dbReference type="EMBL" id="SLUO01000006">
    <property type="protein sequence ID" value="TCL58519.1"/>
    <property type="molecule type" value="Genomic_DNA"/>
</dbReference>
<evidence type="ECO:0000259" key="4">
    <source>
        <dbReference type="PROSITE" id="PS51462"/>
    </source>
</evidence>
<gene>
    <name evidence="5" type="ORF">EDD76_106172</name>
</gene>
<evidence type="ECO:0000256" key="3">
    <source>
        <dbReference type="RuleBase" id="RU003476"/>
    </source>
</evidence>
<dbReference type="GO" id="GO:0016462">
    <property type="term" value="F:pyrophosphatase activity"/>
    <property type="evidence" value="ECO:0007669"/>
    <property type="project" value="UniProtKB-ARBA"/>
</dbReference>
<dbReference type="Pfam" id="PF00293">
    <property type="entry name" value="NUDIX"/>
    <property type="match status" value="1"/>
</dbReference>
<proteinExistence type="inferred from homology"/>
<sequence>MKIIKMEKVKDGKYLKNYELTYLNKAGREKKYEIVSRKELDGVEDIGSNVSGLSIVAVKDGQLLLLKEFRMGINKSIYNLCAGMLEDGETVEECISRELYEETGLGVKRIIDILPASYAAVAISDMKTHIVFVEAQGQFEDHSSDNEMIEAAFYTKEEVAQLMKTEEFSSRAQIIAYFFTKAQNLSDI</sequence>
<organism evidence="5 6">
    <name type="scientific">Kineothrix alysoides</name>
    <dbReference type="NCBI Taxonomy" id="1469948"/>
    <lineage>
        <taxon>Bacteria</taxon>
        <taxon>Bacillati</taxon>
        <taxon>Bacillota</taxon>
        <taxon>Clostridia</taxon>
        <taxon>Lachnospirales</taxon>
        <taxon>Lachnospiraceae</taxon>
        <taxon>Kineothrix</taxon>
    </lineage>
</organism>
<dbReference type="RefSeq" id="WP_031390040.1">
    <property type="nucleotide sequence ID" value="NZ_JPNB01000001.1"/>
</dbReference>
<comment type="caution">
    <text evidence="5">The sequence shown here is derived from an EMBL/GenBank/DDBJ whole genome shotgun (WGS) entry which is preliminary data.</text>
</comment>
<evidence type="ECO:0000313" key="6">
    <source>
        <dbReference type="Proteomes" id="UP000295718"/>
    </source>
</evidence>
<dbReference type="CDD" id="cd03424">
    <property type="entry name" value="NUDIX_ADPRase_Nudt5_UGPPase_Nudt14"/>
    <property type="match status" value="1"/>
</dbReference>
<dbReference type="SUPFAM" id="SSF55811">
    <property type="entry name" value="Nudix"/>
    <property type="match status" value="1"/>
</dbReference>
<dbReference type="InterPro" id="IPR000086">
    <property type="entry name" value="NUDIX_hydrolase_dom"/>
</dbReference>
<keyword evidence="6" id="KW-1185">Reference proteome</keyword>
<dbReference type="InterPro" id="IPR020084">
    <property type="entry name" value="NUDIX_hydrolase_CS"/>
</dbReference>
<dbReference type="PANTHER" id="PTHR11839:SF18">
    <property type="entry name" value="NUDIX HYDROLASE DOMAIN-CONTAINING PROTEIN"/>
    <property type="match status" value="1"/>
</dbReference>
<dbReference type="PROSITE" id="PS51462">
    <property type="entry name" value="NUDIX"/>
    <property type="match status" value="1"/>
</dbReference>
<accession>A0A4R1QZU8</accession>
<comment type="cofactor">
    <cofactor evidence="1">
        <name>Mg(2+)</name>
        <dbReference type="ChEBI" id="CHEBI:18420"/>
    </cofactor>
</comment>
<dbReference type="PRINTS" id="PR00502">
    <property type="entry name" value="NUDIXFAMILY"/>
</dbReference>
<dbReference type="GO" id="GO:0006753">
    <property type="term" value="P:nucleoside phosphate metabolic process"/>
    <property type="evidence" value="ECO:0007669"/>
    <property type="project" value="TreeGrafter"/>
</dbReference>
<dbReference type="OrthoDB" id="9788922at2"/>
<protein>
    <submittedName>
        <fullName evidence="5">ADP-ribose pyrophosphatase</fullName>
    </submittedName>
</protein>
<keyword evidence="2 3" id="KW-0378">Hydrolase</keyword>
<evidence type="ECO:0000256" key="2">
    <source>
        <dbReference type="ARBA" id="ARBA00022801"/>
    </source>
</evidence>
<dbReference type="PANTHER" id="PTHR11839">
    <property type="entry name" value="UDP/ADP-SUGAR PYROPHOSPHATASE"/>
    <property type="match status" value="1"/>
</dbReference>
<comment type="similarity">
    <text evidence="3">Belongs to the Nudix hydrolase family.</text>
</comment>
<evidence type="ECO:0000313" key="5">
    <source>
        <dbReference type="EMBL" id="TCL58519.1"/>
    </source>
</evidence>
<reference evidence="5 6" key="1">
    <citation type="submission" date="2019-03" db="EMBL/GenBank/DDBJ databases">
        <title>Genomic Encyclopedia of Type Strains, Phase IV (KMG-IV): sequencing the most valuable type-strain genomes for metagenomic binning, comparative biology and taxonomic classification.</title>
        <authorList>
            <person name="Goeker M."/>
        </authorList>
    </citation>
    <scope>NUCLEOTIDE SEQUENCE [LARGE SCALE GENOMIC DNA]</scope>
    <source>
        <strain evidence="5 6">DSM 100556</strain>
    </source>
</reference>
<dbReference type="Proteomes" id="UP000295718">
    <property type="component" value="Unassembled WGS sequence"/>
</dbReference>
<dbReference type="Gene3D" id="3.90.79.10">
    <property type="entry name" value="Nucleoside Triphosphate Pyrophosphohydrolase"/>
    <property type="match status" value="1"/>
</dbReference>